<evidence type="ECO:0000313" key="4">
    <source>
        <dbReference type="EMBL" id="EAQ83051.1"/>
    </source>
</evidence>
<evidence type="ECO:0000313" key="5">
    <source>
        <dbReference type="Proteomes" id="UP000001056"/>
    </source>
</evidence>
<evidence type="ECO:0000256" key="1">
    <source>
        <dbReference type="SAM" id="MobiDB-lite"/>
    </source>
</evidence>
<feature type="chain" id="PRO_5004208799" description="Mid2 domain-containing protein" evidence="3">
    <location>
        <begin position="20"/>
        <end position="337"/>
    </location>
</feature>
<dbReference type="OrthoDB" id="3547571at2759"/>
<dbReference type="Proteomes" id="UP000001056">
    <property type="component" value="Unassembled WGS sequence"/>
</dbReference>
<keyword evidence="2" id="KW-0812">Transmembrane</keyword>
<organism evidence="4 5">
    <name type="scientific">Chaetomium globosum (strain ATCC 6205 / CBS 148.51 / DSM 1962 / NBRC 6347 / NRRL 1970)</name>
    <name type="common">Soil fungus</name>
    <dbReference type="NCBI Taxonomy" id="306901"/>
    <lineage>
        <taxon>Eukaryota</taxon>
        <taxon>Fungi</taxon>
        <taxon>Dikarya</taxon>
        <taxon>Ascomycota</taxon>
        <taxon>Pezizomycotina</taxon>
        <taxon>Sordariomycetes</taxon>
        <taxon>Sordariomycetidae</taxon>
        <taxon>Sordariales</taxon>
        <taxon>Chaetomiaceae</taxon>
        <taxon>Chaetomium</taxon>
    </lineage>
</organism>
<feature type="compositionally biased region" description="Low complexity" evidence="1">
    <location>
        <begin position="261"/>
        <end position="275"/>
    </location>
</feature>
<keyword evidence="3" id="KW-0732">Signal</keyword>
<feature type="compositionally biased region" description="Low complexity" evidence="1">
    <location>
        <begin position="176"/>
        <end position="189"/>
    </location>
</feature>
<dbReference type="GeneID" id="4397157"/>
<keyword evidence="2" id="KW-0472">Membrane</keyword>
<gene>
    <name evidence="4" type="ORF">CHGG_10869</name>
</gene>
<proteinExistence type="predicted"/>
<dbReference type="eggNOG" id="ENOG502SS51">
    <property type="taxonomic scope" value="Eukaryota"/>
</dbReference>
<feature type="transmembrane region" description="Helical" evidence="2">
    <location>
        <begin position="225"/>
        <end position="250"/>
    </location>
</feature>
<feature type="signal peptide" evidence="3">
    <location>
        <begin position="1"/>
        <end position="19"/>
    </location>
</feature>
<dbReference type="VEuPathDB" id="FungiDB:CHGG_10869"/>
<sequence>MALLVAGLLLLGGIGEIAALALSGGREHHHNGTTVTLDPRAFQIAVLSTRLDTIYLSGNPRKSRTADFGFNFRIHGGVWAPCPVTVTDPAECMVGSCVDNLLCPDGCGFTDGTLPTIRCTEEGKQFCSTAYLTIEEAATDPVTSYACASDQSENFYKGFTTDLRVEDLTTSTSITASTTSDAATTRGSTQSSTPRSTDPPSGNPTPGPVDGPDAEFNSSSPANNIGAIIGGVAGCIALIGGFGLAAVLLLRRKRNAKAKAESASSSASSEGDGASFDGKPELEAAGRAAYERAELFGQSLSEMSARGPAAYDTSSYRADNRPMTPVELPTNPRAGWV</sequence>
<dbReference type="RefSeq" id="XP_001226136.1">
    <property type="nucleotide sequence ID" value="XM_001226135.1"/>
</dbReference>
<name>Q2GMD5_CHAGB</name>
<feature type="region of interest" description="Disordered" evidence="1">
    <location>
        <begin position="176"/>
        <end position="218"/>
    </location>
</feature>
<feature type="compositionally biased region" description="Polar residues" evidence="1">
    <location>
        <begin position="190"/>
        <end position="200"/>
    </location>
</feature>
<accession>Q2GMD5</accession>
<keyword evidence="5" id="KW-1185">Reference proteome</keyword>
<dbReference type="EMBL" id="CH408036">
    <property type="protein sequence ID" value="EAQ83051.1"/>
    <property type="molecule type" value="Genomic_DNA"/>
</dbReference>
<protein>
    <recommendedName>
        <fullName evidence="6">Mid2 domain-containing protein</fullName>
    </recommendedName>
</protein>
<dbReference type="HOGENOM" id="CLU_823869_0_0_1"/>
<dbReference type="InParanoid" id="Q2GMD5"/>
<evidence type="ECO:0000256" key="3">
    <source>
        <dbReference type="SAM" id="SignalP"/>
    </source>
</evidence>
<reference evidence="5" key="1">
    <citation type="journal article" date="2015" name="Genome Announc.">
        <title>Draft genome sequence of the cellulolytic fungus Chaetomium globosum.</title>
        <authorList>
            <person name="Cuomo C.A."/>
            <person name="Untereiner W.A."/>
            <person name="Ma L.-J."/>
            <person name="Grabherr M."/>
            <person name="Birren B.W."/>
        </authorList>
    </citation>
    <scope>NUCLEOTIDE SEQUENCE [LARGE SCALE GENOMIC DNA]</scope>
    <source>
        <strain evidence="5">ATCC 6205 / CBS 148.51 / DSM 1962 / NBRC 6347 / NRRL 1970</strain>
    </source>
</reference>
<feature type="region of interest" description="Disordered" evidence="1">
    <location>
        <begin position="304"/>
        <end position="337"/>
    </location>
</feature>
<keyword evidence="2" id="KW-1133">Transmembrane helix</keyword>
<feature type="region of interest" description="Disordered" evidence="1">
    <location>
        <begin position="260"/>
        <end position="279"/>
    </location>
</feature>
<evidence type="ECO:0008006" key="6">
    <source>
        <dbReference type="Google" id="ProtNLM"/>
    </source>
</evidence>
<dbReference type="AlphaFoldDB" id="Q2GMD5"/>
<evidence type="ECO:0000256" key="2">
    <source>
        <dbReference type="SAM" id="Phobius"/>
    </source>
</evidence>